<organism evidence="1 2">
    <name type="scientific">Saprolegnia parasitica (strain CBS 223.65)</name>
    <dbReference type="NCBI Taxonomy" id="695850"/>
    <lineage>
        <taxon>Eukaryota</taxon>
        <taxon>Sar</taxon>
        <taxon>Stramenopiles</taxon>
        <taxon>Oomycota</taxon>
        <taxon>Saprolegniomycetes</taxon>
        <taxon>Saprolegniales</taxon>
        <taxon>Saprolegniaceae</taxon>
        <taxon>Saprolegnia</taxon>
    </lineage>
</organism>
<dbReference type="OrthoDB" id="10320840at2759"/>
<dbReference type="KEGG" id="spar:SPRG_14541"/>
<dbReference type="EMBL" id="KK583340">
    <property type="protein sequence ID" value="KDO19640.1"/>
    <property type="molecule type" value="Genomic_DNA"/>
</dbReference>
<sequence>MSLLRFFRPPLASVPRPVATAATTITVFPSLVFPATTHLTAQGQRRFWPPGDYIISRTNDDGRPVATIHAQDRFVSTLVDTDKIAVALIQRLSVFSKDYWVYAIEKGTPTPLMTIEYRKANHLRECQVLNTATGATHHLVLQELPEANGWSILTDSHDGPVLARIREHLPTSLLRSNCSYEMQVPNGVDVTLMCMGMDEARMRAVMSVHLTWGLVAFSYALHLFDA</sequence>
<dbReference type="VEuPathDB" id="FungiDB:SPRG_14541"/>
<evidence type="ECO:0000313" key="2">
    <source>
        <dbReference type="Proteomes" id="UP000030745"/>
    </source>
</evidence>
<keyword evidence="2" id="KW-1185">Reference proteome</keyword>
<protein>
    <submittedName>
        <fullName evidence="1">Uncharacterized protein</fullName>
    </submittedName>
</protein>
<evidence type="ECO:0000313" key="1">
    <source>
        <dbReference type="EMBL" id="KDO19640.1"/>
    </source>
</evidence>
<name>A0A067BS71_SAPPC</name>
<dbReference type="OMA" id="FWPPGDY"/>
<reference evidence="1 2" key="1">
    <citation type="journal article" date="2013" name="PLoS Genet.">
        <title>Distinctive expansion of potential virulence genes in the genome of the oomycete fish pathogen Saprolegnia parasitica.</title>
        <authorList>
            <person name="Jiang R.H."/>
            <person name="de Bruijn I."/>
            <person name="Haas B.J."/>
            <person name="Belmonte R."/>
            <person name="Lobach L."/>
            <person name="Christie J."/>
            <person name="van den Ackerveken G."/>
            <person name="Bottin A."/>
            <person name="Bulone V."/>
            <person name="Diaz-Moreno S.M."/>
            <person name="Dumas B."/>
            <person name="Fan L."/>
            <person name="Gaulin E."/>
            <person name="Govers F."/>
            <person name="Grenville-Briggs L.J."/>
            <person name="Horner N.R."/>
            <person name="Levin J.Z."/>
            <person name="Mammella M."/>
            <person name="Meijer H.J."/>
            <person name="Morris P."/>
            <person name="Nusbaum C."/>
            <person name="Oome S."/>
            <person name="Phillips A.J."/>
            <person name="van Rooyen D."/>
            <person name="Rzeszutek E."/>
            <person name="Saraiva M."/>
            <person name="Secombes C.J."/>
            <person name="Seidl M.F."/>
            <person name="Snel B."/>
            <person name="Stassen J.H."/>
            <person name="Sykes S."/>
            <person name="Tripathy S."/>
            <person name="van den Berg H."/>
            <person name="Vega-Arreguin J.C."/>
            <person name="Wawra S."/>
            <person name="Young S.K."/>
            <person name="Zeng Q."/>
            <person name="Dieguez-Uribeondo J."/>
            <person name="Russ C."/>
            <person name="Tyler B.M."/>
            <person name="van West P."/>
        </authorList>
    </citation>
    <scope>NUCLEOTIDE SEQUENCE [LARGE SCALE GENOMIC DNA]</scope>
    <source>
        <strain evidence="1 2">CBS 223.65</strain>
    </source>
</reference>
<dbReference type="Proteomes" id="UP000030745">
    <property type="component" value="Unassembled WGS sequence"/>
</dbReference>
<gene>
    <name evidence="1" type="ORF">SPRG_14541</name>
</gene>
<dbReference type="GeneID" id="24136339"/>
<accession>A0A067BS71</accession>
<proteinExistence type="predicted"/>
<dbReference type="AlphaFoldDB" id="A0A067BS71"/>
<dbReference type="RefSeq" id="XP_012209641.1">
    <property type="nucleotide sequence ID" value="XM_012354251.1"/>
</dbReference>